<dbReference type="Pfam" id="PF04773">
    <property type="entry name" value="FecR"/>
    <property type="match status" value="1"/>
</dbReference>
<keyword evidence="1" id="KW-0472">Membrane</keyword>
<dbReference type="Proteomes" id="UP000002215">
    <property type="component" value="Chromosome"/>
</dbReference>
<dbReference type="KEGG" id="cpi:Cpin_2856"/>
<proteinExistence type="predicted"/>
<keyword evidence="1" id="KW-1133">Transmembrane helix</keyword>
<dbReference type="Pfam" id="PF16344">
    <property type="entry name" value="FecR_C"/>
    <property type="match status" value="1"/>
</dbReference>
<accession>A0A979GW66</accession>
<dbReference type="EMBL" id="CP001699">
    <property type="protein sequence ID" value="ACU60335.1"/>
    <property type="molecule type" value="Genomic_DNA"/>
</dbReference>
<evidence type="ECO:0000259" key="2">
    <source>
        <dbReference type="Pfam" id="PF04773"/>
    </source>
</evidence>
<dbReference type="GO" id="GO:0016989">
    <property type="term" value="F:sigma factor antagonist activity"/>
    <property type="evidence" value="ECO:0007669"/>
    <property type="project" value="TreeGrafter"/>
</dbReference>
<gene>
    <name evidence="4" type="ordered locus">Cpin_2856</name>
</gene>
<evidence type="ECO:0000313" key="5">
    <source>
        <dbReference type="Proteomes" id="UP000002215"/>
    </source>
</evidence>
<dbReference type="InterPro" id="IPR032508">
    <property type="entry name" value="FecR_C"/>
</dbReference>
<reference evidence="5" key="1">
    <citation type="submission" date="2009-08" db="EMBL/GenBank/DDBJ databases">
        <title>The complete genome of Chitinophaga pinensis DSM 2588.</title>
        <authorList>
            <consortium name="US DOE Joint Genome Institute (JGI-PGF)"/>
            <person name="Lucas S."/>
            <person name="Copeland A."/>
            <person name="Lapidus A."/>
            <person name="Glavina del Rio T."/>
            <person name="Dalin E."/>
            <person name="Tice H."/>
            <person name="Bruce D."/>
            <person name="Goodwin L."/>
            <person name="Pitluck S."/>
            <person name="Kyrpides N."/>
            <person name="Mavromatis K."/>
            <person name="Ivanova N."/>
            <person name="Mikhailova N."/>
            <person name="Sims D."/>
            <person name="Meinche L."/>
            <person name="Brettin T."/>
            <person name="Detter J.C."/>
            <person name="Han C."/>
            <person name="Larimer F."/>
            <person name="Land M."/>
            <person name="Hauser L."/>
            <person name="Markowitz V."/>
            <person name="Cheng J.-F."/>
            <person name="Hugenholtz P."/>
            <person name="Woyke T."/>
            <person name="Wu D."/>
            <person name="Spring S."/>
            <person name="Klenk H.-P."/>
            <person name="Eisen J.A."/>
        </authorList>
    </citation>
    <scope>NUCLEOTIDE SEQUENCE [LARGE SCALE GENOMIC DNA]</scope>
    <source>
        <strain evidence="5">ATCC 43595 / DSM 2588 / LMG 13176 / NBRC 15968 / NCIMB 11800 / UQM 2034</strain>
    </source>
</reference>
<keyword evidence="1" id="KW-0812">Transmembrane</keyword>
<name>A0A979GW66_CHIPD</name>
<dbReference type="InterPro" id="IPR012373">
    <property type="entry name" value="Ferrdict_sens_TM"/>
</dbReference>
<feature type="transmembrane region" description="Helical" evidence="1">
    <location>
        <begin position="71"/>
        <end position="90"/>
    </location>
</feature>
<dbReference type="InterPro" id="IPR006860">
    <property type="entry name" value="FecR"/>
</dbReference>
<sequence>MDLQRINELVKKYTDGTATEAEEEELNAWYREKSYHDAVSYEKEDEVYHEMLSRIHEATGLNTSSRNWKKWAVAAAVAFIAITATSIYFTKHRPKQQLVQKGIDTTGKQLAGGAILTLSNGSQVLLSDAANGDIATQGNVTVTKAANGQLIYNIKGGEQQEGSNGALAYNVISTPAGSQFMVVLPDKTTVWLNAMSSLKFPVTFSNASERRITLTGEAYFQVTHDEKMPFRVVTGSVITEDLGTEFNIKAYGDEPGISTTLVSGAARVIAGEQQASLRPGEQANYQSAMKVSKVNIDDVIAWKDGYFRFDDQSLETIMKAMSRWYNVSYIFEDQSLRSETFGVVATRQSNISVLLNLLENTGAARFRQEGTTIMISRK</sequence>
<feature type="domain" description="Protein FecR C-terminal" evidence="3">
    <location>
        <begin position="306"/>
        <end position="375"/>
    </location>
</feature>
<dbReference type="PANTHER" id="PTHR30273">
    <property type="entry name" value="PERIPLASMIC SIGNAL SENSOR AND SIGMA FACTOR ACTIVATOR FECR-RELATED"/>
    <property type="match status" value="1"/>
</dbReference>
<feature type="domain" description="FecR protein" evidence="2">
    <location>
        <begin position="171"/>
        <end position="266"/>
    </location>
</feature>
<dbReference type="PANTHER" id="PTHR30273:SF2">
    <property type="entry name" value="PROTEIN FECR"/>
    <property type="match status" value="1"/>
</dbReference>
<dbReference type="AlphaFoldDB" id="A0A979GW66"/>
<dbReference type="PIRSF" id="PIRSF018266">
    <property type="entry name" value="FecR"/>
    <property type="match status" value="1"/>
</dbReference>
<evidence type="ECO:0000256" key="1">
    <source>
        <dbReference type="SAM" id="Phobius"/>
    </source>
</evidence>
<dbReference type="OrthoDB" id="1099963at2"/>
<dbReference type="Gene3D" id="3.55.50.30">
    <property type="match status" value="1"/>
</dbReference>
<dbReference type="RefSeq" id="WP_012790511.1">
    <property type="nucleotide sequence ID" value="NC_013132.1"/>
</dbReference>
<organism evidence="4 5">
    <name type="scientific">Chitinophaga pinensis (strain ATCC 43595 / DSM 2588 / LMG 13176 / NBRC 15968 / NCIMB 11800 / UQM 2034)</name>
    <dbReference type="NCBI Taxonomy" id="485918"/>
    <lineage>
        <taxon>Bacteria</taxon>
        <taxon>Pseudomonadati</taxon>
        <taxon>Bacteroidota</taxon>
        <taxon>Chitinophagia</taxon>
        <taxon>Chitinophagales</taxon>
        <taxon>Chitinophagaceae</taxon>
        <taxon>Chitinophaga</taxon>
    </lineage>
</organism>
<protein>
    <submittedName>
        <fullName evidence="4">Anti-FecI sigma factor, FecR</fullName>
    </submittedName>
</protein>
<reference evidence="4 5" key="2">
    <citation type="journal article" date="2010" name="Stand. Genomic Sci.">
        <title>Complete genome sequence of Chitinophaga pinensis type strain (UQM 2034).</title>
        <authorList>
            <person name="Glavina Del Rio T."/>
            <person name="Abt B."/>
            <person name="Spring S."/>
            <person name="Lapidus A."/>
            <person name="Nolan M."/>
            <person name="Tice H."/>
            <person name="Copeland A."/>
            <person name="Cheng J.F."/>
            <person name="Chen F."/>
            <person name="Bruce D."/>
            <person name="Goodwin L."/>
            <person name="Pitluck S."/>
            <person name="Ivanova N."/>
            <person name="Mavromatis K."/>
            <person name="Mikhailova N."/>
            <person name="Pati A."/>
            <person name="Chen A."/>
            <person name="Palaniappan K."/>
            <person name="Land M."/>
            <person name="Hauser L."/>
            <person name="Chang Y.J."/>
            <person name="Jeffries C.D."/>
            <person name="Chain P."/>
            <person name="Saunders E."/>
            <person name="Detter J.C."/>
            <person name="Brettin T."/>
            <person name="Rohde M."/>
            <person name="Goker M."/>
            <person name="Bristow J."/>
            <person name="Eisen J.A."/>
            <person name="Markowitz V."/>
            <person name="Hugenholtz P."/>
            <person name="Kyrpides N.C."/>
            <person name="Klenk H.P."/>
            <person name="Lucas S."/>
        </authorList>
    </citation>
    <scope>NUCLEOTIDE SEQUENCE [LARGE SCALE GENOMIC DNA]</scope>
    <source>
        <strain evidence="5">ATCC 43595 / DSM 2588 / LMG 13176 / NBRC 15968 / NCIMB 11800 / UQM 2034</strain>
    </source>
</reference>
<evidence type="ECO:0000259" key="3">
    <source>
        <dbReference type="Pfam" id="PF16344"/>
    </source>
</evidence>
<evidence type="ECO:0000313" key="4">
    <source>
        <dbReference type="EMBL" id="ACU60335.1"/>
    </source>
</evidence>
<dbReference type="Gene3D" id="2.60.120.1440">
    <property type="match status" value="1"/>
</dbReference>